<gene>
    <name evidence="5" type="ORF">K490DRAFT_49027</name>
</gene>
<dbReference type="GO" id="GO:0016604">
    <property type="term" value="C:nuclear body"/>
    <property type="evidence" value="ECO:0007669"/>
    <property type="project" value="TreeGrafter"/>
</dbReference>
<proteinExistence type="inferred from homology"/>
<evidence type="ECO:0000259" key="3">
    <source>
        <dbReference type="Pfam" id="PF08585"/>
    </source>
</evidence>
<name>A0A9P4HRD7_9PEZI</name>
<dbReference type="InterPro" id="IPR049363">
    <property type="entry name" value="RMI1_N"/>
</dbReference>
<dbReference type="OrthoDB" id="341511at2759"/>
<dbReference type="AlphaFoldDB" id="A0A9P4HRD7"/>
<dbReference type="GO" id="GO:0000724">
    <property type="term" value="P:double-strand break repair via homologous recombination"/>
    <property type="evidence" value="ECO:0007669"/>
    <property type="project" value="TreeGrafter"/>
</dbReference>
<comment type="similarity">
    <text evidence="1">Belongs to the RMI1 family.</text>
</comment>
<dbReference type="EMBL" id="ML978740">
    <property type="protein sequence ID" value="KAF2084533.1"/>
    <property type="molecule type" value="Genomic_DNA"/>
</dbReference>
<dbReference type="GO" id="GO:0000712">
    <property type="term" value="P:resolution of meiotic recombination intermediates"/>
    <property type="evidence" value="ECO:0007669"/>
    <property type="project" value="TreeGrafter"/>
</dbReference>
<dbReference type="InterPro" id="IPR042470">
    <property type="entry name" value="RMI1_N_C_sf"/>
</dbReference>
<comment type="caution">
    <text evidence="5">The sequence shown here is derived from an EMBL/GenBank/DDBJ whole genome shotgun (WGS) entry which is preliminary data.</text>
</comment>
<feature type="domain" description="RMI1 N-terminal" evidence="4">
    <location>
        <begin position="20"/>
        <end position="65"/>
    </location>
</feature>
<dbReference type="SMART" id="SM01161">
    <property type="entry name" value="DUF1767"/>
    <property type="match status" value="1"/>
</dbReference>
<accession>A0A9P4HRD7</accession>
<dbReference type="Proteomes" id="UP000799776">
    <property type="component" value="Unassembled WGS sequence"/>
</dbReference>
<sequence length="234" mass="24788">MAAAAAPTTANLTAEITTHLLSKSLSAHPTWLTQTFLPTTRASTPLPALKQTALFRLLASDITQTLQSTPSSVFPANIHDGTIKERRLPGPIPCQVIDVEDVGSSRWSQVEGLEAVGRGEGMKGREVIRVVPETAGGDDDQQPAASSGPHKLLLQDAKGTRVYGVEVAAVEGVGVGMSIGAKLVLRDVVVARGLLLLEPRNTQVLGGKIDVLHKAWREGRLERLREAAGMTGGR</sequence>
<evidence type="ECO:0000256" key="2">
    <source>
        <dbReference type="ARBA" id="ARBA00018987"/>
    </source>
</evidence>
<feature type="domain" description="RecQ mediated genome instability protein 1 OB-fold" evidence="3">
    <location>
        <begin position="74"/>
        <end position="220"/>
    </location>
</feature>
<dbReference type="PANTHER" id="PTHR14790">
    <property type="entry name" value="RECQ-MEDIATED GENOME INSTABILITY PROTEIN 1 RMI1"/>
    <property type="match status" value="1"/>
</dbReference>
<protein>
    <recommendedName>
        <fullName evidence="2">RecQ-mediated genome instability protein 1</fullName>
    </recommendedName>
</protein>
<dbReference type="Pfam" id="PF21000">
    <property type="entry name" value="RMI1_N_N"/>
    <property type="match status" value="1"/>
</dbReference>
<evidence type="ECO:0000313" key="6">
    <source>
        <dbReference type="Proteomes" id="UP000799776"/>
    </source>
</evidence>
<dbReference type="GO" id="GO:0031422">
    <property type="term" value="C:RecQ family helicase-topoisomerase III complex"/>
    <property type="evidence" value="ECO:0007669"/>
    <property type="project" value="TreeGrafter"/>
</dbReference>
<dbReference type="InterPro" id="IPR013894">
    <property type="entry name" value="RMI1_OB"/>
</dbReference>
<dbReference type="Gene3D" id="2.40.50.770">
    <property type="entry name" value="RecQ-mediated genome instability protein Rmi1, C-terminal domain"/>
    <property type="match status" value="1"/>
</dbReference>
<evidence type="ECO:0000313" key="5">
    <source>
        <dbReference type="EMBL" id="KAF2084533.1"/>
    </source>
</evidence>
<dbReference type="Pfam" id="PF08585">
    <property type="entry name" value="RMI1_N_C"/>
    <property type="match status" value="1"/>
</dbReference>
<reference evidence="5" key="1">
    <citation type="journal article" date="2020" name="Stud. Mycol.">
        <title>101 Dothideomycetes genomes: a test case for predicting lifestyles and emergence of pathogens.</title>
        <authorList>
            <person name="Haridas S."/>
            <person name="Albert R."/>
            <person name="Binder M."/>
            <person name="Bloem J."/>
            <person name="Labutti K."/>
            <person name="Salamov A."/>
            <person name="Andreopoulos B."/>
            <person name="Baker S."/>
            <person name="Barry K."/>
            <person name="Bills G."/>
            <person name="Bluhm B."/>
            <person name="Cannon C."/>
            <person name="Castanera R."/>
            <person name="Culley D."/>
            <person name="Daum C."/>
            <person name="Ezra D."/>
            <person name="Gonzalez J."/>
            <person name="Henrissat B."/>
            <person name="Kuo A."/>
            <person name="Liang C."/>
            <person name="Lipzen A."/>
            <person name="Lutzoni F."/>
            <person name="Magnuson J."/>
            <person name="Mondo S."/>
            <person name="Nolan M."/>
            <person name="Ohm R."/>
            <person name="Pangilinan J."/>
            <person name="Park H.-J."/>
            <person name="Ramirez L."/>
            <person name="Alfaro M."/>
            <person name="Sun H."/>
            <person name="Tritt A."/>
            <person name="Yoshinaga Y."/>
            <person name="Zwiers L.-H."/>
            <person name="Turgeon B."/>
            <person name="Goodwin S."/>
            <person name="Spatafora J."/>
            <person name="Crous P."/>
            <person name="Grigoriev I."/>
        </authorList>
    </citation>
    <scope>NUCLEOTIDE SEQUENCE</scope>
    <source>
        <strain evidence="5">CBS 121410</strain>
    </source>
</reference>
<dbReference type="PANTHER" id="PTHR14790:SF15">
    <property type="entry name" value="RECQ-MEDIATED GENOME INSTABILITY PROTEIN 1"/>
    <property type="match status" value="1"/>
</dbReference>
<organism evidence="5 6">
    <name type="scientific">Saccharata proteae CBS 121410</name>
    <dbReference type="NCBI Taxonomy" id="1314787"/>
    <lineage>
        <taxon>Eukaryota</taxon>
        <taxon>Fungi</taxon>
        <taxon>Dikarya</taxon>
        <taxon>Ascomycota</taxon>
        <taxon>Pezizomycotina</taxon>
        <taxon>Dothideomycetes</taxon>
        <taxon>Dothideomycetes incertae sedis</taxon>
        <taxon>Botryosphaeriales</taxon>
        <taxon>Saccharataceae</taxon>
        <taxon>Saccharata</taxon>
    </lineage>
</organism>
<keyword evidence="6" id="KW-1185">Reference proteome</keyword>
<evidence type="ECO:0000259" key="4">
    <source>
        <dbReference type="Pfam" id="PF21000"/>
    </source>
</evidence>
<evidence type="ECO:0000256" key="1">
    <source>
        <dbReference type="ARBA" id="ARBA00006395"/>
    </source>
</evidence>